<dbReference type="AlphaFoldDB" id="A0A7R8UJG2"/>
<dbReference type="EMBL" id="LR899010">
    <property type="protein sequence ID" value="CAD7081971.1"/>
    <property type="molecule type" value="Genomic_DNA"/>
</dbReference>
<evidence type="ECO:0000313" key="6">
    <source>
        <dbReference type="Proteomes" id="UP000594454"/>
    </source>
</evidence>
<dbReference type="PANTHER" id="PTHR35269">
    <property type="entry name" value="SMALL VCP/P97-INTERACTING PROTEIN"/>
    <property type="match status" value="1"/>
</dbReference>
<dbReference type="InterPro" id="IPR031632">
    <property type="entry name" value="SVIP"/>
</dbReference>
<dbReference type="FunCoup" id="A0A7R8UJG2">
    <property type="interactions" value="184"/>
</dbReference>
<organism evidence="5 6">
    <name type="scientific">Hermetia illucens</name>
    <name type="common">Black soldier fly</name>
    <dbReference type="NCBI Taxonomy" id="343691"/>
    <lineage>
        <taxon>Eukaryota</taxon>
        <taxon>Metazoa</taxon>
        <taxon>Ecdysozoa</taxon>
        <taxon>Arthropoda</taxon>
        <taxon>Hexapoda</taxon>
        <taxon>Insecta</taxon>
        <taxon>Pterygota</taxon>
        <taxon>Neoptera</taxon>
        <taxon>Endopterygota</taxon>
        <taxon>Diptera</taxon>
        <taxon>Brachycera</taxon>
        <taxon>Stratiomyomorpha</taxon>
        <taxon>Stratiomyidae</taxon>
        <taxon>Hermetiinae</taxon>
        <taxon>Hermetia</taxon>
    </lineage>
</organism>
<dbReference type="InParanoid" id="A0A7R8UJG2"/>
<feature type="region of interest" description="Disordered" evidence="4">
    <location>
        <begin position="48"/>
        <end position="104"/>
    </location>
</feature>
<dbReference type="PANTHER" id="PTHR35269:SF1">
    <property type="entry name" value="SMALL VCP_P97-INTERACTING PROTEIN"/>
    <property type="match status" value="1"/>
</dbReference>
<keyword evidence="2" id="KW-0564">Palmitate</keyword>
<sequence>MSTYRYSRANLRWSGPKFTSKMGMCSSCFKGSTDEVSIVNPPAEMRRKLQQEAAERRRLENENRGIKDPDKVRRQQLRAEEVERREEEAWRSGGGQPNLRWQTT</sequence>
<name>A0A7R8UJG2_HERIL</name>
<gene>
    <name evidence="5" type="ORF">HERILL_LOCUS5044</name>
</gene>
<keyword evidence="1" id="KW-0519">Myristate</keyword>
<reference evidence="5 6" key="1">
    <citation type="submission" date="2020-11" db="EMBL/GenBank/DDBJ databases">
        <authorList>
            <person name="Wallbank WR R."/>
            <person name="Pardo Diaz C."/>
            <person name="Kozak K."/>
            <person name="Martin S."/>
            <person name="Jiggins C."/>
            <person name="Moest M."/>
            <person name="Warren A I."/>
            <person name="Generalovic N T."/>
            <person name="Byers J.R.P. K."/>
            <person name="Montejo-Kovacevich G."/>
            <person name="Yen C E."/>
        </authorList>
    </citation>
    <scope>NUCLEOTIDE SEQUENCE [LARGE SCALE GENOMIC DNA]</scope>
</reference>
<dbReference type="GO" id="GO:1904153">
    <property type="term" value="P:negative regulation of retrograde protein transport, ER to cytosol"/>
    <property type="evidence" value="ECO:0007669"/>
    <property type="project" value="TreeGrafter"/>
</dbReference>
<dbReference type="InterPro" id="IPR055366">
    <property type="entry name" value="SVIP_metazoa"/>
</dbReference>
<dbReference type="GO" id="GO:0005789">
    <property type="term" value="C:endoplasmic reticulum membrane"/>
    <property type="evidence" value="ECO:0007669"/>
    <property type="project" value="TreeGrafter"/>
</dbReference>
<feature type="compositionally biased region" description="Basic and acidic residues" evidence="4">
    <location>
        <begin position="48"/>
        <end position="90"/>
    </location>
</feature>
<keyword evidence="6" id="KW-1185">Reference proteome</keyword>
<accession>A0A7R8UJG2</accession>
<dbReference type="GO" id="GO:0010508">
    <property type="term" value="P:positive regulation of autophagy"/>
    <property type="evidence" value="ECO:0007669"/>
    <property type="project" value="TreeGrafter"/>
</dbReference>
<dbReference type="GO" id="GO:1904240">
    <property type="term" value="P:negative regulation of VCP-NPL4-UFD1 AAA ATPase complex assembly"/>
    <property type="evidence" value="ECO:0007669"/>
    <property type="project" value="TreeGrafter"/>
</dbReference>
<dbReference type="Proteomes" id="UP000594454">
    <property type="component" value="Chromosome 2"/>
</dbReference>
<protein>
    <recommendedName>
        <fullName evidence="7">Small VCP/p97-interacting protein</fullName>
    </recommendedName>
</protein>
<evidence type="ECO:0000256" key="2">
    <source>
        <dbReference type="ARBA" id="ARBA00023139"/>
    </source>
</evidence>
<dbReference type="GO" id="GO:1904293">
    <property type="term" value="P:negative regulation of ERAD pathway"/>
    <property type="evidence" value="ECO:0007669"/>
    <property type="project" value="TreeGrafter"/>
</dbReference>
<evidence type="ECO:0000256" key="1">
    <source>
        <dbReference type="ARBA" id="ARBA00022707"/>
    </source>
</evidence>
<evidence type="ECO:0000256" key="3">
    <source>
        <dbReference type="ARBA" id="ARBA00023288"/>
    </source>
</evidence>
<evidence type="ECO:0008006" key="7">
    <source>
        <dbReference type="Google" id="ProtNLM"/>
    </source>
</evidence>
<proteinExistence type="predicted"/>
<evidence type="ECO:0000256" key="4">
    <source>
        <dbReference type="SAM" id="MobiDB-lite"/>
    </source>
</evidence>
<evidence type="ECO:0000313" key="5">
    <source>
        <dbReference type="EMBL" id="CAD7081971.1"/>
    </source>
</evidence>
<keyword evidence="3" id="KW-0449">Lipoprotein</keyword>
<dbReference type="Pfam" id="PF15811">
    <property type="entry name" value="SVIP"/>
    <property type="match status" value="1"/>
</dbReference>